<dbReference type="OrthoDB" id="10262255at2759"/>
<dbReference type="PANTHER" id="PTHR34649">
    <property type="entry name" value="CILIA- AND FLAGELLA-ASSOCIATED PROTEIN 99"/>
    <property type="match status" value="1"/>
</dbReference>
<dbReference type="Proteomes" id="UP000193920">
    <property type="component" value="Unassembled WGS sequence"/>
</dbReference>
<comment type="caution">
    <text evidence="2">The sequence shown here is derived from an EMBL/GenBank/DDBJ whole genome shotgun (WGS) entry which is preliminary data.</text>
</comment>
<reference evidence="2 3" key="1">
    <citation type="submission" date="2016-08" db="EMBL/GenBank/DDBJ databases">
        <title>A Parts List for Fungal Cellulosomes Revealed by Comparative Genomics.</title>
        <authorList>
            <consortium name="DOE Joint Genome Institute"/>
            <person name="Haitjema C.H."/>
            <person name="Gilmore S.P."/>
            <person name="Henske J.K."/>
            <person name="Solomon K.V."/>
            <person name="De Groot R."/>
            <person name="Kuo A."/>
            <person name="Mondo S.J."/>
            <person name="Salamov A.A."/>
            <person name="Labutti K."/>
            <person name="Zhao Z."/>
            <person name="Chiniquy J."/>
            <person name="Barry K."/>
            <person name="Brewer H.M."/>
            <person name="Purvine S.O."/>
            <person name="Wright A.T."/>
            <person name="Boxma B."/>
            <person name="Van Alen T."/>
            <person name="Hackstein J.H."/>
            <person name="Baker S.E."/>
            <person name="Grigoriev I.V."/>
            <person name="O'Malley M.A."/>
        </authorList>
    </citation>
    <scope>NUCLEOTIDE SEQUENCE [LARGE SCALE GENOMIC DNA]</scope>
    <source>
        <strain evidence="2 3">G1</strain>
    </source>
</reference>
<dbReference type="InterPro" id="IPR039341">
    <property type="entry name" value="CFAP99"/>
</dbReference>
<feature type="coiled-coil region" evidence="1">
    <location>
        <begin position="291"/>
        <end position="327"/>
    </location>
</feature>
<feature type="coiled-coil region" evidence="1">
    <location>
        <begin position="77"/>
        <end position="204"/>
    </location>
</feature>
<sequence length="370" mass="44490">MTVKKNTKVTKIKPFLLTKPKPRSFPEPKEIIYRKIKEKPLPSPKFRSVKLPKFKPNNVKLNIATVLREEKLLQKQKMKKQSDLNNIEITLNKYEEMKLDELKKKFEIQLLHEDALDALEDVVKEKQEIVQQVKEQTEENKKIINETKKEQDKINKDFIRQVHNIEIQANEAKKKMTEIKKKNATEIKDESKEIQIQIQKQQEEELQKKAQLIKQIRLLEQYVMNYKPEIDLTETPNYGFLNEMSIVELKQRLALVKEAAKEEENRQRELILSRKKEKNLVLKKIRQNIENDRLIRTEQRIKNEKNKMERQKRLEDLLNEKRNVQTNEVFSLKSKQSTPTQNLDDIQSLYYELQQRKERMNKIYLLDNNY</sequence>
<keyword evidence="1" id="KW-0175">Coiled coil</keyword>
<evidence type="ECO:0000256" key="1">
    <source>
        <dbReference type="SAM" id="Coils"/>
    </source>
</evidence>
<dbReference type="AlphaFoldDB" id="A0A1Y2EQX8"/>
<name>A0A1Y2EQX8_9FUNG</name>
<proteinExistence type="predicted"/>
<dbReference type="STRING" id="1754190.A0A1Y2EQX8"/>
<evidence type="ECO:0000313" key="3">
    <source>
        <dbReference type="Proteomes" id="UP000193920"/>
    </source>
</evidence>
<keyword evidence="3" id="KW-1185">Reference proteome</keyword>
<organism evidence="2 3">
    <name type="scientific">Neocallimastix californiae</name>
    <dbReference type="NCBI Taxonomy" id="1754190"/>
    <lineage>
        <taxon>Eukaryota</taxon>
        <taxon>Fungi</taxon>
        <taxon>Fungi incertae sedis</taxon>
        <taxon>Chytridiomycota</taxon>
        <taxon>Chytridiomycota incertae sedis</taxon>
        <taxon>Neocallimastigomycetes</taxon>
        <taxon>Neocallimastigales</taxon>
        <taxon>Neocallimastigaceae</taxon>
        <taxon>Neocallimastix</taxon>
    </lineage>
</organism>
<gene>
    <name evidence="2" type="ORF">LY90DRAFT_502796</name>
</gene>
<accession>A0A1Y2EQX8</accession>
<protein>
    <submittedName>
        <fullName evidence="2">Uncharacterized protein</fullName>
    </submittedName>
</protein>
<evidence type="ECO:0000313" key="2">
    <source>
        <dbReference type="EMBL" id="ORY73949.1"/>
    </source>
</evidence>
<dbReference type="PANTHER" id="PTHR34649:SF1">
    <property type="entry name" value="CILIA- AND FLAGELLA-ASSOCIATED PROTEIN 99"/>
    <property type="match status" value="1"/>
</dbReference>
<dbReference type="EMBL" id="MCOG01000031">
    <property type="protein sequence ID" value="ORY73949.1"/>
    <property type="molecule type" value="Genomic_DNA"/>
</dbReference>